<dbReference type="Proteomes" id="UP000053237">
    <property type="component" value="Unassembled WGS sequence"/>
</dbReference>
<evidence type="ECO:0000313" key="2">
    <source>
        <dbReference type="Proteomes" id="UP000053237"/>
    </source>
</evidence>
<reference evidence="1 2" key="1">
    <citation type="submission" date="2012-05" db="EMBL/GenBank/DDBJ databases">
        <title>Recombination and specialization in a pathogen metapopulation.</title>
        <authorList>
            <person name="Gardiner A."/>
            <person name="Kemen E."/>
            <person name="Schultz-Larsen T."/>
            <person name="MacLean D."/>
            <person name="Van Oosterhout C."/>
            <person name="Jones J.D.G."/>
        </authorList>
    </citation>
    <scope>NUCLEOTIDE SEQUENCE [LARGE SCALE GENOMIC DNA]</scope>
    <source>
        <strain evidence="1 2">Ac Nc2</strain>
    </source>
</reference>
<protein>
    <submittedName>
        <fullName evidence="1">Uncharacterized protein</fullName>
    </submittedName>
</protein>
<sequence>MKKDSSSIGDMRLYLPPCLLNLARAVKEYDHGFFVTSFRFVLHQRTAPKSILEIHINGGAVDVKQMLERGTELDVSPVYVQRTVNPTPRFKNGHQEEHMRKWQFLTLTHSTDGEVKEPVN</sequence>
<dbReference type="AlphaFoldDB" id="A0A024GKP8"/>
<proteinExistence type="predicted"/>
<dbReference type="EMBL" id="CAIX01000143">
    <property type="protein sequence ID" value="CCI46890.1"/>
    <property type="molecule type" value="Genomic_DNA"/>
</dbReference>
<organism evidence="1 2">
    <name type="scientific">Albugo candida</name>
    <dbReference type="NCBI Taxonomy" id="65357"/>
    <lineage>
        <taxon>Eukaryota</taxon>
        <taxon>Sar</taxon>
        <taxon>Stramenopiles</taxon>
        <taxon>Oomycota</taxon>
        <taxon>Peronosporomycetes</taxon>
        <taxon>Albuginales</taxon>
        <taxon>Albuginaceae</taxon>
        <taxon>Albugo</taxon>
    </lineage>
</organism>
<name>A0A024GKP8_9STRA</name>
<keyword evidence="2" id="KW-1185">Reference proteome</keyword>
<gene>
    <name evidence="1" type="ORF">BN9_078450</name>
</gene>
<dbReference type="InParanoid" id="A0A024GKP8"/>
<evidence type="ECO:0000313" key="1">
    <source>
        <dbReference type="EMBL" id="CCI46890.1"/>
    </source>
</evidence>
<accession>A0A024GKP8</accession>
<comment type="caution">
    <text evidence="1">The sequence shown here is derived from an EMBL/GenBank/DDBJ whole genome shotgun (WGS) entry which is preliminary data.</text>
</comment>